<sequence>MPKDARSFQRESDQFGILLEASSQVYTDFEPANDFTTNFILGKLLELGLELSPKNKHHYKKICATCDFFVAARYARNGLIIWLGGNDEYVGAMYGGVIAREMRERFINAGWMRKVQKSSKKDKLASIYETSIPFETEQLRFKPHGKTQPVIVRSRKKRAPDGKITGGKRISAKKFGDQYEKELDFVREINSAMAANPLTTLDGRAFRHGKRIFNNGSLTQGGRMYGPWQQYREVERLEMTIDEEPVCEIDLKASYLNLANIHYGNGAPLPQDPYQRIWFVEREIDPDRKHSMRALAKKLLSTAVGNESETGALNRTTFPKGREYWDRDAKRMKATPIRKEFNLPKGAKAKDYYADIFRAYPFLTEAEGKWAELMHLESQIILGAVHKLAQEGIATYPVHDSLICKVSDKNRTIEAIHAMMMHYLGATFYVDASILGQDVEIVPPLGNITYQCNRTVSVDWGVDEDISLIEED</sequence>
<comment type="caution">
    <text evidence="1">The sequence shown here is derived from an EMBL/GenBank/DDBJ whole genome shotgun (WGS) entry which is preliminary data.</text>
</comment>
<dbReference type="Proteomes" id="UP000310597">
    <property type="component" value="Unassembled WGS sequence"/>
</dbReference>
<evidence type="ECO:0000313" key="2">
    <source>
        <dbReference type="Proteomes" id="UP000310597"/>
    </source>
</evidence>
<gene>
    <name evidence="1" type="ORF">FBT96_07365</name>
</gene>
<reference evidence="1 2" key="1">
    <citation type="submission" date="2019-04" db="EMBL/GenBank/DDBJ databases">
        <title>Draft Whole-Genome sequence of the purple photosynthetic bacterium Rhodobacter capsulatus SP108 with an indigenous class A beta-lactamase.</title>
        <authorList>
            <person name="Robertson S."/>
            <person name="Meyer T.E."/>
            <person name="Kyndt J.A."/>
        </authorList>
    </citation>
    <scope>NUCLEOTIDE SEQUENCE [LARGE SCALE GENOMIC DNA]</scope>
    <source>
        <strain evidence="1 2">SP108</strain>
    </source>
</reference>
<organism evidence="1 2">
    <name type="scientific">Rhodobacter capsulatus</name>
    <name type="common">Rhodopseudomonas capsulata</name>
    <dbReference type="NCBI Taxonomy" id="1061"/>
    <lineage>
        <taxon>Bacteria</taxon>
        <taxon>Pseudomonadati</taxon>
        <taxon>Pseudomonadota</taxon>
        <taxon>Alphaproteobacteria</taxon>
        <taxon>Rhodobacterales</taxon>
        <taxon>Rhodobacter group</taxon>
        <taxon>Rhodobacter</taxon>
    </lineage>
</organism>
<accession>A0A4U1JSG2</accession>
<protein>
    <submittedName>
        <fullName evidence="1">Uncharacterized protein</fullName>
    </submittedName>
</protein>
<dbReference type="RefSeq" id="WP_136905661.1">
    <property type="nucleotide sequence ID" value="NZ_SWJZ01000022.1"/>
</dbReference>
<dbReference type="EMBL" id="SWJZ01000022">
    <property type="protein sequence ID" value="TKD21964.1"/>
    <property type="molecule type" value="Genomic_DNA"/>
</dbReference>
<name>A0A4U1JSG2_RHOCA</name>
<dbReference type="OrthoDB" id="7059994at2"/>
<dbReference type="AlphaFoldDB" id="A0A4U1JSG2"/>
<proteinExistence type="predicted"/>
<evidence type="ECO:0000313" key="1">
    <source>
        <dbReference type="EMBL" id="TKD21964.1"/>
    </source>
</evidence>